<dbReference type="GeneID" id="20092194"/>
<dbReference type="VEuPathDB" id="FungiDB:H310_15144"/>
<proteinExistence type="predicted"/>
<dbReference type="EMBL" id="KI914140">
    <property type="protein sequence ID" value="ETV90025.1"/>
    <property type="molecule type" value="Genomic_DNA"/>
</dbReference>
<dbReference type="AlphaFoldDB" id="A0A024T7Q7"/>
<accession>A0A024T7Q7</accession>
<gene>
    <name evidence="1" type="ORF">H310_15144</name>
</gene>
<protein>
    <submittedName>
        <fullName evidence="1">Uncharacterized protein</fullName>
    </submittedName>
</protein>
<sequence length="104" mass="11557">MKPTGLPPIIEAVASEVLSGVQKILDEKELATGTVTPAYIDKIFSSILDRLPMDSSTPEPCVERHQHQPRLHMLYSWCGRLHKLPETFVFPSVDTQLLGLYGGL</sequence>
<dbReference type="RefSeq" id="XP_008881346.1">
    <property type="nucleotide sequence ID" value="XM_008883124.1"/>
</dbReference>
<evidence type="ECO:0000313" key="1">
    <source>
        <dbReference type="EMBL" id="ETV90025.1"/>
    </source>
</evidence>
<feature type="non-terminal residue" evidence="1">
    <location>
        <position position="104"/>
    </location>
</feature>
<reference evidence="1" key="1">
    <citation type="submission" date="2013-12" db="EMBL/GenBank/DDBJ databases">
        <title>The Genome Sequence of Aphanomyces invadans NJM9701.</title>
        <authorList>
            <consortium name="The Broad Institute Genomics Platform"/>
            <person name="Russ C."/>
            <person name="Tyler B."/>
            <person name="van West P."/>
            <person name="Dieguez-Uribeondo J."/>
            <person name="Young S.K."/>
            <person name="Zeng Q."/>
            <person name="Gargeya S."/>
            <person name="Fitzgerald M."/>
            <person name="Abouelleil A."/>
            <person name="Alvarado L."/>
            <person name="Chapman S.B."/>
            <person name="Gainer-Dewar J."/>
            <person name="Goldberg J."/>
            <person name="Griggs A."/>
            <person name="Gujja S."/>
            <person name="Hansen M."/>
            <person name="Howarth C."/>
            <person name="Imamovic A."/>
            <person name="Ireland A."/>
            <person name="Larimer J."/>
            <person name="McCowan C."/>
            <person name="Murphy C."/>
            <person name="Pearson M."/>
            <person name="Poon T.W."/>
            <person name="Priest M."/>
            <person name="Roberts A."/>
            <person name="Saif S."/>
            <person name="Shea T."/>
            <person name="Sykes S."/>
            <person name="Wortman J."/>
            <person name="Nusbaum C."/>
            <person name="Birren B."/>
        </authorList>
    </citation>
    <scope>NUCLEOTIDE SEQUENCE [LARGE SCALE GENOMIC DNA]</scope>
    <source>
        <strain evidence="1">NJM9701</strain>
    </source>
</reference>
<organism evidence="1">
    <name type="scientific">Aphanomyces invadans</name>
    <dbReference type="NCBI Taxonomy" id="157072"/>
    <lineage>
        <taxon>Eukaryota</taxon>
        <taxon>Sar</taxon>
        <taxon>Stramenopiles</taxon>
        <taxon>Oomycota</taxon>
        <taxon>Saprolegniomycetes</taxon>
        <taxon>Saprolegniales</taxon>
        <taxon>Verrucalvaceae</taxon>
        <taxon>Aphanomyces</taxon>
    </lineage>
</organism>
<name>A0A024T7Q7_9STRA</name>